<keyword evidence="1" id="KW-0812">Transmembrane</keyword>
<evidence type="ECO:0000256" key="1">
    <source>
        <dbReference type="SAM" id="Phobius"/>
    </source>
</evidence>
<organism evidence="3 4">
    <name type="scientific">Sphaerotilus microaerophilus</name>
    <dbReference type="NCBI Taxonomy" id="2914710"/>
    <lineage>
        <taxon>Bacteria</taxon>
        <taxon>Pseudomonadati</taxon>
        <taxon>Pseudomonadota</taxon>
        <taxon>Betaproteobacteria</taxon>
        <taxon>Burkholderiales</taxon>
        <taxon>Sphaerotilaceae</taxon>
        <taxon>Sphaerotilus</taxon>
    </lineage>
</organism>
<proteinExistence type="predicted"/>
<dbReference type="EMBL" id="AP025730">
    <property type="protein sequence ID" value="BDI04980.1"/>
    <property type="molecule type" value="Genomic_DNA"/>
</dbReference>
<sequence>MKIKSQKDFWSGLMFIVTGVAFAWGALSYSFGNSARPGPGYFPFGLGILLAILGAVVLFGALTVETEDGEPIGKWAWKPLFIIVLSLIGFGLALPKLGLVVSLPLLVFVVSTAGDEFHWKDALLNAAILTALSYVVFVKGLSLTLPVWPTFMTAAS</sequence>
<protein>
    <submittedName>
        <fullName evidence="3">Membrane protein</fullName>
    </submittedName>
</protein>
<reference evidence="3" key="1">
    <citation type="submission" date="2022-04" db="EMBL/GenBank/DDBJ databases">
        <title>Whole genome sequence of Sphaerotilus sp. FB-5.</title>
        <authorList>
            <person name="Takeda M."/>
            <person name="Narihara S."/>
            <person name="Akimoto M."/>
            <person name="Akimoto R."/>
            <person name="Nishiyashiki S."/>
            <person name="Murakami T."/>
        </authorList>
    </citation>
    <scope>NUCLEOTIDE SEQUENCE</scope>
    <source>
        <strain evidence="3">FB-5</strain>
    </source>
</reference>
<keyword evidence="1" id="KW-0472">Membrane</keyword>
<keyword evidence="1" id="KW-1133">Transmembrane helix</keyword>
<evidence type="ECO:0000313" key="4">
    <source>
        <dbReference type="Proteomes" id="UP001057498"/>
    </source>
</evidence>
<feature type="domain" description="DUF1468" evidence="2">
    <location>
        <begin position="10"/>
        <end position="146"/>
    </location>
</feature>
<accession>A0ABM7YKR8</accession>
<feature type="transmembrane region" description="Helical" evidence="1">
    <location>
        <begin position="44"/>
        <end position="64"/>
    </location>
</feature>
<dbReference type="Proteomes" id="UP001057498">
    <property type="component" value="Chromosome"/>
</dbReference>
<feature type="transmembrane region" description="Helical" evidence="1">
    <location>
        <begin position="126"/>
        <end position="148"/>
    </location>
</feature>
<evidence type="ECO:0000259" key="2">
    <source>
        <dbReference type="Pfam" id="PF07331"/>
    </source>
</evidence>
<dbReference type="Pfam" id="PF07331">
    <property type="entry name" value="TctB"/>
    <property type="match status" value="1"/>
</dbReference>
<keyword evidence="4" id="KW-1185">Reference proteome</keyword>
<dbReference type="InterPro" id="IPR009936">
    <property type="entry name" value="DUF1468"/>
</dbReference>
<name>A0ABM7YKR8_9BURK</name>
<gene>
    <name evidence="3" type="ORF">CATMQ487_19500</name>
</gene>
<evidence type="ECO:0000313" key="3">
    <source>
        <dbReference type="EMBL" id="BDI04980.1"/>
    </source>
</evidence>
<feature type="transmembrane region" description="Helical" evidence="1">
    <location>
        <begin position="12"/>
        <end position="32"/>
    </location>
</feature>
<dbReference type="RefSeq" id="WP_251973060.1">
    <property type="nucleotide sequence ID" value="NZ_AP025730.1"/>
</dbReference>